<keyword evidence="2" id="KW-1133">Transmembrane helix</keyword>
<dbReference type="Pfam" id="PF17818">
    <property type="entry name" value="KCT2"/>
    <property type="match status" value="1"/>
</dbReference>
<dbReference type="Proteomes" id="UP001353858">
    <property type="component" value="Unassembled WGS sequence"/>
</dbReference>
<keyword evidence="2" id="KW-0812">Transmembrane</keyword>
<gene>
    <name evidence="4" type="ORF">RN001_006224</name>
</gene>
<dbReference type="PANTHER" id="PTHR16502">
    <property type="entry name" value="KERATINOCYTE-ASSOCIATED TRANSMEMBRANE PROTEIN 2"/>
    <property type="match status" value="1"/>
</dbReference>
<keyword evidence="5" id="KW-1185">Reference proteome</keyword>
<feature type="compositionally biased region" description="Basic and acidic residues" evidence="1">
    <location>
        <begin position="312"/>
        <end position="334"/>
    </location>
</feature>
<evidence type="ECO:0000313" key="4">
    <source>
        <dbReference type="EMBL" id="KAK4882905.1"/>
    </source>
</evidence>
<proteinExistence type="predicted"/>
<evidence type="ECO:0000256" key="1">
    <source>
        <dbReference type="SAM" id="MobiDB-lite"/>
    </source>
</evidence>
<sequence length="501" mass="56154">MCLNFIILSILVITQVLSVPVLNTYNQLKSISLEKCPFLEKSTFLEAEFLRQCDSVNEKVLNVSKINEQNVDAALCAMYSSVFKHLCDIVGLNDYNSDSLPETIEKNFKASTVKYVCDSLGNITEEVITQPLIVQTLRSSKRCKHLCTDFDDELKRICSLTSFMWTFSTVLKIKSNEVKKSTVSNHLTEESKSIQSLKLDAQTQNKKDRLLMTSNASSLDNKTALLNNERSHPELPAVQVSTELSSKDKLPIKDNENVLSDKGFSVKTSTQSVVADQNLGKAQMPSVTLKSESEPVKQTPIAPTNSNSLKNSTKDNPIETSKTDVKKTEQKDDTNIDQPPVDDSNYEDAGDDDFENFKDSPSKQTKGKTNEDDNSIKDENIYGNDPVPKSSEVKVKPVEVSKPREIDEDSSNLAANFQNQNVDDSNSYFFSYFMMVCVLFICGYVAYHNKQKILALVLEGRKGRRPSRSRRPNSANYHKLDTTLEEAVTSSCNKNTTQVIY</sequence>
<protein>
    <recommendedName>
        <fullName evidence="6">Trans-Golgi network integral membrane protein 2</fullName>
    </recommendedName>
</protein>
<name>A0AAN7Q8P2_9COLE</name>
<feature type="transmembrane region" description="Helical" evidence="2">
    <location>
        <begin position="428"/>
        <end position="447"/>
    </location>
</feature>
<comment type="caution">
    <text evidence="4">The sequence shown here is derived from an EMBL/GenBank/DDBJ whole genome shotgun (WGS) entry which is preliminary data.</text>
</comment>
<feature type="compositionally biased region" description="Polar residues" evidence="1">
    <location>
        <begin position="301"/>
        <end position="311"/>
    </location>
</feature>
<evidence type="ECO:0000256" key="3">
    <source>
        <dbReference type="SAM" id="SignalP"/>
    </source>
</evidence>
<evidence type="ECO:0000313" key="5">
    <source>
        <dbReference type="Proteomes" id="UP001353858"/>
    </source>
</evidence>
<dbReference type="EMBL" id="JARPUR010000002">
    <property type="protein sequence ID" value="KAK4882905.1"/>
    <property type="molecule type" value="Genomic_DNA"/>
</dbReference>
<feature type="region of interest" description="Disordered" evidence="1">
    <location>
        <begin position="276"/>
        <end position="394"/>
    </location>
</feature>
<feature type="region of interest" description="Disordered" evidence="1">
    <location>
        <begin position="228"/>
        <end position="254"/>
    </location>
</feature>
<accession>A0AAN7Q8P2</accession>
<evidence type="ECO:0008006" key="6">
    <source>
        <dbReference type="Google" id="ProtNLM"/>
    </source>
</evidence>
<feature type="chain" id="PRO_5042986226" description="Trans-Golgi network integral membrane protein 2" evidence="3">
    <location>
        <begin position="19"/>
        <end position="501"/>
    </location>
</feature>
<feature type="compositionally biased region" description="Basic and acidic residues" evidence="1">
    <location>
        <begin position="245"/>
        <end position="254"/>
    </location>
</feature>
<dbReference type="InterPro" id="IPR037645">
    <property type="entry name" value="KCT2"/>
</dbReference>
<dbReference type="PANTHER" id="PTHR16502:SF0">
    <property type="entry name" value="KERATINOCYTE-ASSOCIATED TRANSMEMBRANE PROTEIN 2"/>
    <property type="match status" value="1"/>
</dbReference>
<keyword evidence="3" id="KW-0732">Signal</keyword>
<feature type="compositionally biased region" description="Acidic residues" evidence="1">
    <location>
        <begin position="344"/>
        <end position="354"/>
    </location>
</feature>
<feature type="signal peptide" evidence="3">
    <location>
        <begin position="1"/>
        <end position="18"/>
    </location>
</feature>
<organism evidence="4 5">
    <name type="scientific">Aquatica leii</name>
    <dbReference type="NCBI Taxonomy" id="1421715"/>
    <lineage>
        <taxon>Eukaryota</taxon>
        <taxon>Metazoa</taxon>
        <taxon>Ecdysozoa</taxon>
        <taxon>Arthropoda</taxon>
        <taxon>Hexapoda</taxon>
        <taxon>Insecta</taxon>
        <taxon>Pterygota</taxon>
        <taxon>Neoptera</taxon>
        <taxon>Endopterygota</taxon>
        <taxon>Coleoptera</taxon>
        <taxon>Polyphaga</taxon>
        <taxon>Elateriformia</taxon>
        <taxon>Elateroidea</taxon>
        <taxon>Lampyridae</taxon>
        <taxon>Luciolinae</taxon>
        <taxon>Aquatica</taxon>
    </lineage>
</organism>
<reference evidence="5" key="1">
    <citation type="submission" date="2023-01" db="EMBL/GenBank/DDBJ databases">
        <title>Key to firefly adult light organ development and bioluminescence: homeobox transcription factors regulate luciferase expression and transportation to peroxisome.</title>
        <authorList>
            <person name="Fu X."/>
        </authorList>
    </citation>
    <scope>NUCLEOTIDE SEQUENCE [LARGE SCALE GENOMIC DNA]</scope>
</reference>
<feature type="compositionally biased region" description="Basic and acidic residues" evidence="1">
    <location>
        <begin position="368"/>
        <end position="380"/>
    </location>
</feature>
<keyword evidence="2" id="KW-0472">Membrane</keyword>
<dbReference type="AlphaFoldDB" id="A0AAN7Q8P2"/>
<evidence type="ECO:0000256" key="2">
    <source>
        <dbReference type="SAM" id="Phobius"/>
    </source>
</evidence>